<name>A0ABD2C0C7_VESMC</name>
<dbReference type="PROSITE" id="PS50157">
    <property type="entry name" value="ZINC_FINGER_C2H2_2"/>
    <property type="match status" value="3"/>
</dbReference>
<gene>
    <name evidence="10" type="ORF">V1477_011850</name>
</gene>
<dbReference type="AlphaFoldDB" id="A0ABD2C0C7"/>
<organism evidence="10 11">
    <name type="scientific">Vespula maculifrons</name>
    <name type="common">Eastern yellow jacket</name>
    <name type="synonym">Wasp</name>
    <dbReference type="NCBI Taxonomy" id="7453"/>
    <lineage>
        <taxon>Eukaryota</taxon>
        <taxon>Metazoa</taxon>
        <taxon>Ecdysozoa</taxon>
        <taxon>Arthropoda</taxon>
        <taxon>Hexapoda</taxon>
        <taxon>Insecta</taxon>
        <taxon>Pterygota</taxon>
        <taxon>Neoptera</taxon>
        <taxon>Endopterygota</taxon>
        <taxon>Hymenoptera</taxon>
        <taxon>Apocrita</taxon>
        <taxon>Aculeata</taxon>
        <taxon>Vespoidea</taxon>
        <taxon>Vespidae</taxon>
        <taxon>Vespinae</taxon>
        <taxon>Vespula</taxon>
    </lineage>
</organism>
<evidence type="ECO:0000259" key="9">
    <source>
        <dbReference type="PROSITE" id="PS50157"/>
    </source>
</evidence>
<dbReference type="Proteomes" id="UP001607303">
    <property type="component" value="Unassembled WGS sequence"/>
</dbReference>
<evidence type="ECO:0000256" key="3">
    <source>
        <dbReference type="ARBA" id="ARBA00022737"/>
    </source>
</evidence>
<keyword evidence="3" id="KW-0677">Repeat</keyword>
<dbReference type="PROSITE" id="PS00028">
    <property type="entry name" value="ZINC_FINGER_C2H2_1"/>
    <property type="match status" value="1"/>
</dbReference>
<keyword evidence="5" id="KW-0862">Zinc</keyword>
<evidence type="ECO:0000256" key="6">
    <source>
        <dbReference type="ARBA" id="ARBA00023242"/>
    </source>
</evidence>
<dbReference type="FunFam" id="3.30.160.60:FF:000100">
    <property type="entry name" value="Zinc finger 45-like"/>
    <property type="match status" value="1"/>
</dbReference>
<dbReference type="SMART" id="SM00355">
    <property type="entry name" value="ZnF_C2H2"/>
    <property type="match status" value="3"/>
</dbReference>
<feature type="domain" description="C2H2-type" evidence="9">
    <location>
        <begin position="15"/>
        <end position="42"/>
    </location>
</feature>
<evidence type="ECO:0000313" key="11">
    <source>
        <dbReference type="Proteomes" id="UP001607303"/>
    </source>
</evidence>
<evidence type="ECO:0000256" key="1">
    <source>
        <dbReference type="ARBA" id="ARBA00004123"/>
    </source>
</evidence>
<evidence type="ECO:0000256" key="7">
    <source>
        <dbReference type="PROSITE-ProRule" id="PRU00042"/>
    </source>
</evidence>
<dbReference type="SUPFAM" id="SSF57667">
    <property type="entry name" value="beta-beta-alpha zinc fingers"/>
    <property type="match status" value="1"/>
</dbReference>
<dbReference type="GO" id="GO:0008270">
    <property type="term" value="F:zinc ion binding"/>
    <property type="evidence" value="ECO:0007669"/>
    <property type="project" value="UniProtKB-KW"/>
</dbReference>
<comment type="caution">
    <text evidence="10">The sequence shown here is derived from an EMBL/GenBank/DDBJ whole genome shotgun (WGS) entry which is preliminary data.</text>
</comment>
<dbReference type="EMBL" id="JAYRBN010000063">
    <property type="protein sequence ID" value="KAL2738491.1"/>
    <property type="molecule type" value="Genomic_DNA"/>
</dbReference>
<dbReference type="GO" id="GO:0005634">
    <property type="term" value="C:nucleus"/>
    <property type="evidence" value="ECO:0007669"/>
    <property type="project" value="UniProtKB-SubCell"/>
</dbReference>
<keyword evidence="4 7" id="KW-0863">Zinc-finger</keyword>
<dbReference type="InterPro" id="IPR013087">
    <property type="entry name" value="Znf_C2H2_type"/>
</dbReference>
<dbReference type="InterPro" id="IPR050331">
    <property type="entry name" value="Zinc_finger"/>
</dbReference>
<feature type="domain" description="C2H2-type" evidence="9">
    <location>
        <begin position="63"/>
        <end position="90"/>
    </location>
</feature>
<evidence type="ECO:0000256" key="4">
    <source>
        <dbReference type="ARBA" id="ARBA00022771"/>
    </source>
</evidence>
<dbReference type="PANTHER" id="PTHR16515">
    <property type="entry name" value="PR DOMAIN ZINC FINGER PROTEIN"/>
    <property type="match status" value="1"/>
</dbReference>
<accession>A0ABD2C0C7</accession>
<dbReference type="Pfam" id="PF00096">
    <property type="entry name" value="zf-C2H2"/>
    <property type="match status" value="2"/>
</dbReference>
<dbReference type="Gene3D" id="3.30.160.60">
    <property type="entry name" value="Classic Zinc Finger"/>
    <property type="match status" value="2"/>
</dbReference>
<protein>
    <submittedName>
        <fullName evidence="10">Zinc finger protein 57-like</fullName>
    </submittedName>
</protein>
<reference evidence="10 11" key="1">
    <citation type="journal article" date="2024" name="Ann. Entomol. Soc. Am.">
        <title>Genomic analyses of the southern and eastern yellowjacket wasps (Hymenoptera: Vespidae) reveal evolutionary signatures of social life.</title>
        <authorList>
            <person name="Catto M.A."/>
            <person name="Caine P.B."/>
            <person name="Orr S.E."/>
            <person name="Hunt B.G."/>
            <person name="Goodisman M.A.D."/>
        </authorList>
    </citation>
    <scope>NUCLEOTIDE SEQUENCE [LARGE SCALE GENOMIC DNA]</scope>
    <source>
        <strain evidence="10">232</strain>
        <tissue evidence="10">Head and thorax</tissue>
    </source>
</reference>
<dbReference type="PANTHER" id="PTHR16515:SF66">
    <property type="entry name" value="C2H2-TYPE DOMAIN-CONTAINING PROTEIN"/>
    <property type="match status" value="1"/>
</dbReference>
<evidence type="ECO:0000313" key="10">
    <source>
        <dbReference type="EMBL" id="KAL2738491.1"/>
    </source>
</evidence>
<dbReference type="InterPro" id="IPR036236">
    <property type="entry name" value="Znf_C2H2_sf"/>
</dbReference>
<keyword evidence="11" id="KW-1185">Reference proteome</keyword>
<comment type="subcellular location">
    <subcellularLocation>
        <location evidence="1">Nucleus</location>
    </subcellularLocation>
</comment>
<feature type="region of interest" description="Disordered" evidence="8">
    <location>
        <begin position="108"/>
        <end position="130"/>
    </location>
</feature>
<keyword evidence="2" id="KW-0479">Metal-binding</keyword>
<evidence type="ECO:0000256" key="8">
    <source>
        <dbReference type="SAM" id="MobiDB-lite"/>
    </source>
</evidence>
<feature type="domain" description="C2H2-type" evidence="9">
    <location>
        <begin position="91"/>
        <end position="120"/>
    </location>
</feature>
<evidence type="ECO:0000256" key="5">
    <source>
        <dbReference type="ARBA" id="ARBA00022833"/>
    </source>
</evidence>
<sequence length="130" mass="15828">MLKTKRTVNLSQLIHKCMRCGKGYQLHTSLRRHLRLECGVEPKETYMEYKFNIKLPTFKILCVICPNCGRRYKRNDYLLRHKRECQLERTFGCPMCGKKFKRKYHLSRHVNETKHTKRQRDKARFTELNH</sequence>
<evidence type="ECO:0000256" key="2">
    <source>
        <dbReference type="ARBA" id="ARBA00022723"/>
    </source>
</evidence>
<keyword evidence="6" id="KW-0539">Nucleus</keyword>
<proteinExistence type="predicted"/>